<feature type="domain" description="T-SNARE coiled-coil homology" evidence="6">
    <location>
        <begin position="165"/>
        <end position="227"/>
    </location>
</feature>
<evidence type="ECO:0000313" key="7">
    <source>
        <dbReference type="Proteomes" id="UP000695000"/>
    </source>
</evidence>
<gene>
    <name evidence="8 9" type="primary">LOC108567789</name>
</gene>
<reference evidence="8 9" key="1">
    <citation type="submission" date="2025-05" db="UniProtKB">
        <authorList>
            <consortium name="RefSeq"/>
        </authorList>
    </citation>
    <scope>IDENTIFICATION</scope>
    <source>
        <tissue evidence="8 9">Whole Larva</tissue>
    </source>
</reference>
<dbReference type="PROSITE" id="PS50192">
    <property type="entry name" value="T_SNARE"/>
    <property type="match status" value="1"/>
</dbReference>
<dbReference type="PANTHER" id="PTHR19957:SF38">
    <property type="entry name" value="LD27581P"/>
    <property type="match status" value="1"/>
</dbReference>
<keyword evidence="5" id="KW-0472">Membrane</keyword>
<keyword evidence="5" id="KW-1133">Transmembrane helix</keyword>
<dbReference type="SUPFAM" id="SSF47661">
    <property type="entry name" value="t-snare proteins"/>
    <property type="match status" value="1"/>
</dbReference>
<comment type="similarity">
    <text evidence="2 4">Belongs to the syntaxin family.</text>
</comment>
<dbReference type="RefSeq" id="XP_017783949.1">
    <property type="nucleotide sequence ID" value="XM_017928460.1"/>
</dbReference>
<dbReference type="GeneID" id="108567789"/>
<dbReference type="PANTHER" id="PTHR19957">
    <property type="entry name" value="SYNTAXIN"/>
    <property type="match status" value="1"/>
</dbReference>
<dbReference type="Proteomes" id="UP000695000">
    <property type="component" value="Unplaced"/>
</dbReference>
<evidence type="ECO:0000313" key="8">
    <source>
        <dbReference type="RefSeq" id="XP_017783949.1"/>
    </source>
</evidence>
<keyword evidence="5" id="KW-0812">Transmembrane</keyword>
<proteinExistence type="inferred from homology"/>
<sequence>MSKRTQSYGSMASTTDVEFAGNISTEFNNLCDNIVTNIYTINQSWKTLESSFKSLGTSRDNEGLRGKIHVTQLSTNEIIAVTNNNIHKLNMIVRKGQKQQKLQVEKLTENFKDAIARYGDLQKQVADKMKTHLMAIASQQVESEVSHNTEYEQQALKVRELAFEQDMLQDKEIRIRQIEADVIDVNQIMRELSAMVNEQGEVMDRIENGIDYATGNVEEGTSEIIKAASYQRKFRRRLCYLVIIALIIAAITIGVLVTQLKR</sequence>
<dbReference type="RefSeq" id="XP_017783950.1">
    <property type="nucleotide sequence ID" value="XM_017928461.1"/>
</dbReference>
<keyword evidence="7" id="KW-1185">Reference proteome</keyword>
<name>A0ABM1NAV0_NICVS</name>
<dbReference type="InterPro" id="IPR045242">
    <property type="entry name" value="Syntaxin"/>
</dbReference>
<accession>A0ABM1NAV0</accession>
<evidence type="ECO:0000313" key="9">
    <source>
        <dbReference type="RefSeq" id="XP_017783950.1"/>
    </source>
</evidence>
<dbReference type="SMART" id="SM00503">
    <property type="entry name" value="SynN"/>
    <property type="match status" value="1"/>
</dbReference>
<protein>
    <submittedName>
        <fullName evidence="8 9">Syntaxin-12</fullName>
    </submittedName>
</protein>
<dbReference type="InterPro" id="IPR006012">
    <property type="entry name" value="Syntaxin/epimorphin_CS"/>
</dbReference>
<keyword evidence="3" id="KW-0813">Transport</keyword>
<evidence type="ECO:0000259" key="6">
    <source>
        <dbReference type="PROSITE" id="PS50192"/>
    </source>
</evidence>
<evidence type="ECO:0000256" key="5">
    <source>
        <dbReference type="SAM" id="Phobius"/>
    </source>
</evidence>
<dbReference type="Pfam" id="PF14523">
    <property type="entry name" value="Syntaxin_2"/>
    <property type="match status" value="1"/>
</dbReference>
<organism evidence="7 9">
    <name type="scientific">Nicrophorus vespilloides</name>
    <name type="common">Boreal carrion beetle</name>
    <dbReference type="NCBI Taxonomy" id="110193"/>
    <lineage>
        <taxon>Eukaryota</taxon>
        <taxon>Metazoa</taxon>
        <taxon>Ecdysozoa</taxon>
        <taxon>Arthropoda</taxon>
        <taxon>Hexapoda</taxon>
        <taxon>Insecta</taxon>
        <taxon>Pterygota</taxon>
        <taxon>Neoptera</taxon>
        <taxon>Endopterygota</taxon>
        <taxon>Coleoptera</taxon>
        <taxon>Polyphaga</taxon>
        <taxon>Staphyliniformia</taxon>
        <taxon>Silphidae</taxon>
        <taxon>Nicrophorinae</taxon>
        <taxon>Nicrophorus</taxon>
    </lineage>
</organism>
<evidence type="ECO:0000256" key="1">
    <source>
        <dbReference type="ARBA" id="ARBA00004211"/>
    </source>
</evidence>
<dbReference type="Gene3D" id="1.20.5.110">
    <property type="match status" value="1"/>
</dbReference>
<evidence type="ECO:0000256" key="3">
    <source>
        <dbReference type="ARBA" id="ARBA00022775"/>
    </source>
</evidence>
<evidence type="ECO:0000256" key="2">
    <source>
        <dbReference type="ARBA" id="ARBA00009063"/>
    </source>
</evidence>
<feature type="transmembrane region" description="Helical" evidence="5">
    <location>
        <begin position="238"/>
        <end position="260"/>
    </location>
</feature>
<dbReference type="InterPro" id="IPR006011">
    <property type="entry name" value="Syntaxin_N"/>
</dbReference>
<dbReference type="CDD" id="cd15847">
    <property type="entry name" value="SNARE_syntaxin7_like"/>
    <property type="match status" value="1"/>
</dbReference>
<dbReference type="PROSITE" id="PS00914">
    <property type="entry name" value="SYNTAXIN"/>
    <property type="match status" value="1"/>
</dbReference>
<dbReference type="Pfam" id="PF05739">
    <property type="entry name" value="SNARE"/>
    <property type="match status" value="1"/>
</dbReference>
<dbReference type="Gene3D" id="1.20.58.70">
    <property type="match status" value="1"/>
</dbReference>
<dbReference type="InterPro" id="IPR000727">
    <property type="entry name" value="T_SNARE_dom"/>
</dbReference>
<evidence type="ECO:0000256" key="4">
    <source>
        <dbReference type="RuleBase" id="RU003858"/>
    </source>
</evidence>
<dbReference type="SMART" id="SM00397">
    <property type="entry name" value="t_SNARE"/>
    <property type="match status" value="1"/>
</dbReference>
<comment type="subcellular location">
    <subcellularLocation>
        <location evidence="1">Membrane</location>
        <topology evidence="1">Single-pass type IV membrane protein</topology>
    </subcellularLocation>
</comment>
<dbReference type="InterPro" id="IPR010989">
    <property type="entry name" value="SNARE"/>
</dbReference>
<keyword evidence="3" id="KW-0532">Neurotransmitter transport</keyword>